<evidence type="ECO:0000256" key="1">
    <source>
        <dbReference type="SAM" id="MobiDB-lite"/>
    </source>
</evidence>
<feature type="compositionally biased region" description="Polar residues" evidence="1">
    <location>
        <begin position="137"/>
        <end position="152"/>
    </location>
</feature>
<feature type="compositionally biased region" description="Low complexity" evidence="1">
    <location>
        <begin position="117"/>
        <end position="132"/>
    </location>
</feature>
<keyword evidence="3" id="KW-1185">Reference proteome</keyword>
<dbReference type="EMBL" id="CATNWA010016338">
    <property type="protein sequence ID" value="CAI9591815.1"/>
    <property type="molecule type" value="Genomic_DNA"/>
</dbReference>
<feature type="compositionally biased region" description="Low complexity" evidence="1">
    <location>
        <begin position="57"/>
        <end position="67"/>
    </location>
</feature>
<protein>
    <submittedName>
        <fullName evidence="2">Uncharacterized protein</fullName>
    </submittedName>
</protein>
<dbReference type="PANTHER" id="PTHR46894">
    <property type="entry name" value="TSC22 DOMAIN FAMILY PROTEIN 2"/>
    <property type="match status" value="1"/>
</dbReference>
<dbReference type="Proteomes" id="UP001162483">
    <property type="component" value="Unassembled WGS sequence"/>
</dbReference>
<feature type="region of interest" description="Disordered" evidence="1">
    <location>
        <begin position="57"/>
        <end position="87"/>
    </location>
</feature>
<proteinExistence type="predicted"/>
<accession>A0ABN9F424</accession>
<dbReference type="PANTHER" id="PTHR46894:SF1">
    <property type="entry name" value="TSC22 DOMAIN FAMILY PROTEIN 2"/>
    <property type="match status" value="1"/>
</dbReference>
<reference evidence="2" key="1">
    <citation type="submission" date="2023-05" db="EMBL/GenBank/DDBJ databases">
        <authorList>
            <person name="Stuckert A."/>
        </authorList>
    </citation>
    <scope>NUCLEOTIDE SEQUENCE</scope>
</reference>
<feature type="region of interest" description="Disordered" evidence="1">
    <location>
        <begin position="109"/>
        <end position="164"/>
    </location>
</feature>
<organism evidence="2 3">
    <name type="scientific">Staurois parvus</name>
    <dbReference type="NCBI Taxonomy" id="386267"/>
    <lineage>
        <taxon>Eukaryota</taxon>
        <taxon>Metazoa</taxon>
        <taxon>Chordata</taxon>
        <taxon>Craniata</taxon>
        <taxon>Vertebrata</taxon>
        <taxon>Euteleostomi</taxon>
        <taxon>Amphibia</taxon>
        <taxon>Batrachia</taxon>
        <taxon>Anura</taxon>
        <taxon>Neobatrachia</taxon>
        <taxon>Ranoidea</taxon>
        <taxon>Ranidae</taxon>
        <taxon>Staurois</taxon>
    </lineage>
</organism>
<name>A0ABN9F424_9NEOB</name>
<dbReference type="InterPro" id="IPR053049">
    <property type="entry name" value="TSC22_domain_protein_2"/>
</dbReference>
<feature type="non-terminal residue" evidence="2">
    <location>
        <position position="370"/>
    </location>
</feature>
<evidence type="ECO:0000313" key="3">
    <source>
        <dbReference type="Proteomes" id="UP001162483"/>
    </source>
</evidence>
<evidence type="ECO:0000313" key="2">
    <source>
        <dbReference type="EMBL" id="CAI9591815.1"/>
    </source>
</evidence>
<comment type="caution">
    <text evidence="2">The sequence shown here is derived from an EMBL/GenBank/DDBJ whole genome shotgun (WGS) entry which is preliminary data.</text>
</comment>
<gene>
    <name evidence="2" type="ORF">SPARVUS_LOCUS11273799</name>
</gene>
<sequence>MGAGVVAQGAAQPLGGGVVAQGAAQPMHPAAVMVPPPGQTYLPNLVPGAPQNVSLTQQTSTSVSQSQPFTYSQSQPGHALASGQAEYAQHRTVLQSQGTTQKAATSLIAGTGAPSSLPGQQLPAAGAPLLGLHSKSSDTASQGSGLGQTPQTHPVHMQQAGGGVAQATVSSIGAVQQKSISQQQVSGTSILGSHHAMTPGVQNVPVAVPSTGVSGLSSSVPSVSAIPVTMPIAPATFVQSPLSSHTSVSRSNSLIPTVGLPPVQGTANVNTSLPQSNISQFQTQPLAGQIDDRRKSEPLPQPSMPLISEKSFVKVPITDTLTNPLHLPVFGLPIPVDGEDDRNPSSAFYEAFQVKFQGSKKLGDRYDIKM</sequence>